<proteinExistence type="predicted"/>
<dbReference type="OrthoDB" id="2117996at2759"/>
<evidence type="ECO:0000313" key="3">
    <source>
        <dbReference type="Proteomes" id="UP000799444"/>
    </source>
</evidence>
<feature type="chain" id="PRO_5040339059" description="Cell wall protein" evidence="1">
    <location>
        <begin position="19"/>
        <end position="185"/>
    </location>
</feature>
<sequence>MKTSTLAILASVLSTIAAAPTRLAPRQDGIPSTQEVANAINKWHSDVSTVNSFLDNIGDFSSSKIIQQAQATLDAVNDEPKQLAVLEALTDTNLGTAGQAAADRLKTTDNFGGIKSALENIILVEHTSPGVDLEDPLASINQIRCCGVLNDIDLVWSAAAFSSGIGDQVPTAAPKPKPCETFSCA</sequence>
<accession>A0A9P4UYR2</accession>
<organism evidence="2 3">
    <name type="scientific">Polyplosphaeria fusca</name>
    <dbReference type="NCBI Taxonomy" id="682080"/>
    <lineage>
        <taxon>Eukaryota</taxon>
        <taxon>Fungi</taxon>
        <taxon>Dikarya</taxon>
        <taxon>Ascomycota</taxon>
        <taxon>Pezizomycotina</taxon>
        <taxon>Dothideomycetes</taxon>
        <taxon>Pleosporomycetidae</taxon>
        <taxon>Pleosporales</taxon>
        <taxon>Tetraplosphaeriaceae</taxon>
        <taxon>Polyplosphaeria</taxon>
    </lineage>
</organism>
<evidence type="ECO:0000313" key="2">
    <source>
        <dbReference type="EMBL" id="KAF2729480.1"/>
    </source>
</evidence>
<dbReference type="Proteomes" id="UP000799444">
    <property type="component" value="Unassembled WGS sequence"/>
</dbReference>
<keyword evidence="3" id="KW-1185">Reference proteome</keyword>
<dbReference type="AlphaFoldDB" id="A0A9P4UYR2"/>
<comment type="caution">
    <text evidence="2">The sequence shown here is derived from an EMBL/GenBank/DDBJ whole genome shotgun (WGS) entry which is preliminary data.</text>
</comment>
<feature type="signal peptide" evidence="1">
    <location>
        <begin position="1"/>
        <end position="18"/>
    </location>
</feature>
<protein>
    <recommendedName>
        <fullName evidence="4">Cell wall protein</fullName>
    </recommendedName>
</protein>
<evidence type="ECO:0000256" key="1">
    <source>
        <dbReference type="SAM" id="SignalP"/>
    </source>
</evidence>
<gene>
    <name evidence="2" type="ORF">EJ04DRAFT_502298</name>
</gene>
<keyword evidence="1" id="KW-0732">Signal</keyword>
<reference evidence="2" key="1">
    <citation type="journal article" date="2020" name="Stud. Mycol.">
        <title>101 Dothideomycetes genomes: a test case for predicting lifestyles and emergence of pathogens.</title>
        <authorList>
            <person name="Haridas S."/>
            <person name="Albert R."/>
            <person name="Binder M."/>
            <person name="Bloem J."/>
            <person name="Labutti K."/>
            <person name="Salamov A."/>
            <person name="Andreopoulos B."/>
            <person name="Baker S."/>
            <person name="Barry K."/>
            <person name="Bills G."/>
            <person name="Bluhm B."/>
            <person name="Cannon C."/>
            <person name="Castanera R."/>
            <person name="Culley D."/>
            <person name="Daum C."/>
            <person name="Ezra D."/>
            <person name="Gonzalez J."/>
            <person name="Henrissat B."/>
            <person name="Kuo A."/>
            <person name="Liang C."/>
            <person name="Lipzen A."/>
            <person name="Lutzoni F."/>
            <person name="Magnuson J."/>
            <person name="Mondo S."/>
            <person name="Nolan M."/>
            <person name="Ohm R."/>
            <person name="Pangilinan J."/>
            <person name="Park H.-J."/>
            <person name="Ramirez L."/>
            <person name="Alfaro M."/>
            <person name="Sun H."/>
            <person name="Tritt A."/>
            <person name="Yoshinaga Y."/>
            <person name="Zwiers L.-H."/>
            <person name="Turgeon B."/>
            <person name="Goodwin S."/>
            <person name="Spatafora J."/>
            <person name="Crous P."/>
            <person name="Grigoriev I."/>
        </authorList>
    </citation>
    <scope>NUCLEOTIDE SEQUENCE</scope>
    <source>
        <strain evidence="2">CBS 125425</strain>
    </source>
</reference>
<evidence type="ECO:0008006" key="4">
    <source>
        <dbReference type="Google" id="ProtNLM"/>
    </source>
</evidence>
<dbReference type="EMBL" id="ML996244">
    <property type="protein sequence ID" value="KAF2729480.1"/>
    <property type="molecule type" value="Genomic_DNA"/>
</dbReference>
<name>A0A9P4UYR2_9PLEO</name>